<reference evidence="2 3" key="1">
    <citation type="submission" date="2019-10" db="EMBL/GenBank/DDBJ databases">
        <authorList>
            <person name="Palmer J.M."/>
        </authorList>
    </citation>
    <scope>NUCLEOTIDE SEQUENCE [LARGE SCALE GENOMIC DNA]</scope>
    <source>
        <strain evidence="2 3">TWF730</strain>
    </source>
</reference>
<evidence type="ECO:0000313" key="3">
    <source>
        <dbReference type="Proteomes" id="UP001373714"/>
    </source>
</evidence>
<name>A0AAV9URZ6_9PEZI</name>
<keyword evidence="3" id="KW-1185">Reference proteome</keyword>
<evidence type="ECO:0000256" key="1">
    <source>
        <dbReference type="SAM" id="Phobius"/>
    </source>
</evidence>
<dbReference type="Gene3D" id="1.20.1170.10">
    <property type="match status" value="1"/>
</dbReference>
<keyword evidence="1" id="KW-0472">Membrane</keyword>
<feature type="transmembrane region" description="Helical" evidence="1">
    <location>
        <begin position="557"/>
        <end position="580"/>
    </location>
</feature>
<evidence type="ECO:0000313" key="2">
    <source>
        <dbReference type="EMBL" id="KAK6345783.1"/>
    </source>
</evidence>
<sequence length="784" mass="83702">MAATFAQAEAALKHVNQGFKAAPKLQLSEEEQKKANIAKAHTIQTMEEIESLITEALARSTEKTEAARKRAAANKVILATTDDVNTAFKQASETNLSSVATTSAAMSTSISNVTTDFTSILNLSNIEAFSGLLNNVPAVGISNSAVQFVNDTLDSSGNIQQSWSKLDDLPETPAAGDTVSVFSYNGIVYVAIGANLWSKTQLDNSDPQIIKAATDSWAKGFSSGWVSLGSCLGENNASCFIPYTSVSSDGTSMTNWLIKLSANGALSYTTGTLSTTTSFSSLSASGQAVNLLKAAYWNNSIWGYDATNTLYQISITAGAGGTTLSNYQITSQQALSDPITDFTAVDTGLVAARQDGNLWKLITYPPASADAQPTQAWTQWIPQDGVTNLGAVSVGMILDLRTLTTLLSDTYLNIQTSLLQYVNLIQAFCSSHGVYLASLAQDATEYNSASSTAQQKEIAVQAGQTALQHCQAWGNLLSTSLNQADSIVKGMTGQLSDIQLSINTQLASIKTQISDLKSTLTTDQELHTIYTDELWASAGAVLLGIGILLASEFFPAIGILSLSVAGAMIVGGCIGIIILACEITSLDNAMTNIKTNIANLKTAHQQLTDISGKFGDLLTDYGNLDAFWGNLKDICAQIQFQELELTMLGTGLLTDPSTITAAQQNIQTIETNLKEYLAILNSQGVSSPSQPSFAKLPEHLHKISDSDLHNLVTSVEPNEKVWGQVNLEIALRMLKEAHAKYTQGDIISNYIFGVNGSSLFTVSLFLVIDDYRRKTFQQTAVSVS</sequence>
<dbReference type="AlphaFoldDB" id="A0AAV9URZ6"/>
<gene>
    <name evidence="2" type="ORF">TWF730_010126</name>
</gene>
<accession>A0AAV9URZ6</accession>
<feature type="transmembrane region" description="Helical" evidence="1">
    <location>
        <begin position="750"/>
        <end position="768"/>
    </location>
</feature>
<dbReference type="EMBL" id="JAVHNS010000008">
    <property type="protein sequence ID" value="KAK6345783.1"/>
    <property type="molecule type" value="Genomic_DNA"/>
</dbReference>
<comment type="caution">
    <text evidence="2">The sequence shown here is derived from an EMBL/GenBank/DDBJ whole genome shotgun (WGS) entry which is preliminary data.</text>
</comment>
<dbReference type="Proteomes" id="UP001373714">
    <property type="component" value="Unassembled WGS sequence"/>
</dbReference>
<keyword evidence="1" id="KW-0812">Transmembrane</keyword>
<organism evidence="2 3">
    <name type="scientific">Orbilia blumenaviensis</name>
    <dbReference type="NCBI Taxonomy" id="1796055"/>
    <lineage>
        <taxon>Eukaryota</taxon>
        <taxon>Fungi</taxon>
        <taxon>Dikarya</taxon>
        <taxon>Ascomycota</taxon>
        <taxon>Pezizomycotina</taxon>
        <taxon>Orbiliomycetes</taxon>
        <taxon>Orbiliales</taxon>
        <taxon>Orbiliaceae</taxon>
        <taxon>Orbilia</taxon>
    </lineage>
</organism>
<protein>
    <submittedName>
        <fullName evidence="2">Uncharacterized protein</fullName>
    </submittedName>
</protein>
<keyword evidence="1" id="KW-1133">Transmembrane helix</keyword>
<proteinExistence type="predicted"/>